<dbReference type="RefSeq" id="WP_094932264.1">
    <property type="nucleotide sequence ID" value="NZ_ANBG01000281.1"/>
</dbReference>
<dbReference type="AlphaFoldDB" id="A0A223S2X9"/>
<keyword evidence="2" id="KW-1185">Reference proteome</keyword>
<organism evidence="1 2">
    <name type="scientific">Nocardiopsis gilva YIM 90087</name>
    <dbReference type="NCBI Taxonomy" id="1235441"/>
    <lineage>
        <taxon>Bacteria</taxon>
        <taxon>Bacillati</taxon>
        <taxon>Actinomycetota</taxon>
        <taxon>Actinomycetes</taxon>
        <taxon>Streptosporangiales</taxon>
        <taxon>Nocardiopsidaceae</taxon>
        <taxon>Nocardiopsis</taxon>
    </lineage>
</organism>
<reference evidence="1 2" key="1">
    <citation type="submission" date="2017-08" db="EMBL/GenBank/DDBJ databases">
        <title>The complete genome sequence of Nocardiopsis gilva YIM 90087.</title>
        <authorList>
            <person name="Yin M."/>
            <person name="Tang S."/>
        </authorList>
    </citation>
    <scope>NUCLEOTIDE SEQUENCE [LARGE SCALE GENOMIC DNA]</scope>
    <source>
        <strain evidence="1 2">YIM 90087</strain>
    </source>
</reference>
<protein>
    <submittedName>
        <fullName evidence="1">Uncharacterized protein</fullName>
    </submittedName>
</protein>
<proteinExistence type="predicted"/>
<name>A0A223S2X9_9ACTN</name>
<dbReference type="Proteomes" id="UP000215005">
    <property type="component" value="Chromosome"/>
</dbReference>
<dbReference type="EMBL" id="CP022753">
    <property type="protein sequence ID" value="ASU82485.1"/>
    <property type="molecule type" value="Genomic_DNA"/>
</dbReference>
<accession>A0A223S2X9</accession>
<sequence length="118" mass="11711">MFRVARVGFAVGLSGPVPDVPDVPDPVAAPMPTLFAAPFGAFTVGVALPRAGDDRPPAPLAADVARFAAFGRDPAADVPFTARPGCAAFPGGFAGAAGFDCAGFALPGLAVERFDPAG</sequence>
<evidence type="ECO:0000313" key="2">
    <source>
        <dbReference type="Proteomes" id="UP000215005"/>
    </source>
</evidence>
<dbReference type="KEGG" id="ngv:CDO52_06530"/>
<evidence type="ECO:0000313" key="1">
    <source>
        <dbReference type="EMBL" id="ASU82485.1"/>
    </source>
</evidence>
<gene>
    <name evidence="1" type="ORF">CDO52_06530</name>
</gene>